<feature type="region of interest" description="C" evidence="10">
    <location>
        <begin position="554"/>
        <end position="676"/>
    </location>
</feature>
<dbReference type="Proteomes" id="UP000035579">
    <property type="component" value="Chromosome"/>
</dbReference>
<feature type="domain" description="Histidine kinase/HSP90-like ATPase" evidence="13">
    <location>
        <begin position="30"/>
        <end position="186"/>
    </location>
</feature>
<comment type="caution">
    <text evidence="10">Lacks conserved residue(s) required for the propagation of feature annotation.</text>
</comment>
<evidence type="ECO:0000256" key="9">
    <source>
        <dbReference type="ARBA" id="ARBA00070675"/>
    </source>
</evidence>
<feature type="binding site" evidence="11">
    <location>
        <position position="83"/>
    </location>
    <ligand>
        <name>ATP</name>
        <dbReference type="ChEBI" id="CHEBI:30616"/>
    </ligand>
</feature>
<evidence type="ECO:0000256" key="2">
    <source>
        <dbReference type="ARBA" id="ARBA00008239"/>
    </source>
</evidence>
<dbReference type="HAMAP" id="MF_00505">
    <property type="entry name" value="HSP90"/>
    <property type="match status" value="1"/>
</dbReference>
<evidence type="ECO:0000313" key="14">
    <source>
        <dbReference type="EMBL" id="AKJ06802.1"/>
    </source>
</evidence>
<evidence type="ECO:0000313" key="17">
    <source>
        <dbReference type="Proteomes" id="UP000256345"/>
    </source>
</evidence>
<accession>A0AAC8QFF2</accession>
<feature type="binding site" evidence="11">
    <location>
        <position position="37"/>
    </location>
    <ligand>
        <name>ATP</name>
        <dbReference type="ChEBI" id="CHEBI:30616"/>
    </ligand>
</feature>
<evidence type="ECO:0000256" key="8">
    <source>
        <dbReference type="ARBA" id="ARBA00058590"/>
    </source>
</evidence>
<evidence type="ECO:0000256" key="12">
    <source>
        <dbReference type="SAM" id="MobiDB-lite"/>
    </source>
</evidence>
<dbReference type="PROSITE" id="PS00298">
    <property type="entry name" value="HSP90"/>
    <property type="match status" value="1"/>
</dbReference>
<proteinExistence type="inferred from homology"/>
<evidence type="ECO:0000313" key="15">
    <source>
        <dbReference type="EMBL" id="REG31901.1"/>
    </source>
</evidence>
<dbReference type="InterPro" id="IPR001404">
    <property type="entry name" value="Hsp90_fam"/>
</dbReference>
<keyword evidence="6 10" id="KW-0346">Stress response</keyword>
<comment type="subunit">
    <text evidence="10">Homodimer.</text>
</comment>
<dbReference type="InterPro" id="IPR020568">
    <property type="entry name" value="Ribosomal_Su5_D2-typ_SF"/>
</dbReference>
<dbReference type="Gene3D" id="3.30.565.10">
    <property type="entry name" value="Histidine kinase-like ATPase, C-terminal domain"/>
    <property type="match status" value="1"/>
</dbReference>
<keyword evidence="17" id="KW-1185">Reference proteome</keyword>
<dbReference type="GO" id="GO:0016887">
    <property type="term" value="F:ATP hydrolysis activity"/>
    <property type="evidence" value="ECO:0007669"/>
    <property type="project" value="InterPro"/>
</dbReference>
<evidence type="ECO:0000256" key="5">
    <source>
        <dbReference type="ARBA" id="ARBA00022840"/>
    </source>
</evidence>
<feature type="compositionally biased region" description="Low complexity" evidence="12">
    <location>
        <begin position="650"/>
        <end position="661"/>
    </location>
</feature>
<dbReference type="Pfam" id="PF13589">
    <property type="entry name" value="HATPase_c_3"/>
    <property type="match status" value="1"/>
</dbReference>
<feature type="binding site" evidence="11">
    <location>
        <position position="41"/>
    </location>
    <ligand>
        <name>ATP</name>
        <dbReference type="ChEBI" id="CHEBI:30616"/>
    </ligand>
</feature>
<dbReference type="Pfam" id="PF00183">
    <property type="entry name" value="HSP90"/>
    <property type="match status" value="1"/>
</dbReference>
<dbReference type="NCBIfam" id="NF003555">
    <property type="entry name" value="PRK05218.1"/>
    <property type="match status" value="1"/>
</dbReference>
<dbReference type="KEGG" id="age:AA314_08428"/>
<dbReference type="FunFam" id="3.40.50.11260:FF:000001">
    <property type="entry name" value="Heat shock protein 90 alpha"/>
    <property type="match status" value="1"/>
</dbReference>
<dbReference type="CDD" id="cd16927">
    <property type="entry name" value="HATPase_Hsp90-like"/>
    <property type="match status" value="1"/>
</dbReference>
<dbReference type="SMART" id="SM00387">
    <property type="entry name" value="HATPase_c"/>
    <property type="match status" value="1"/>
</dbReference>
<feature type="binding site" evidence="11">
    <location>
        <position position="341"/>
    </location>
    <ligand>
        <name>ATP</name>
        <dbReference type="ChEBI" id="CHEBI:30616"/>
    </ligand>
</feature>
<dbReference type="GO" id="GO:0051082">
    <property type="term" value="F:unfolded protein binding"/>
    <property type="evidence" value="ECO:0007669"/>
    <property type="project" value="UniProtKB-UniRule"/>
</dbReference>
<dbReference type="InterPro" id="IPR003594">
    <property type="entry name" value="HATPase_dom"/>
</dbReference>
<organism evidence="14 16">
    <name type="scientific">Archangium gephyra</name>
    <dbReference type="NCBI Taxonomy" id="48"/>
    <lineage>
        <taxon>Bacteria</taxon>
        <taxon>Pseudomonadati</taxon>
        <taxon>Myxococcota</taxon>
        <taxon>Myxococcia</taxon>
        <taxon>Myxococcales</taxon>
        <taxon>Cystobacterineae</taxon>
        <taxon>Archangiaceae</taxon>
        <taxon>Archangium</taxon>
    </lineage>
</organism>
<evidence type="ECO:0000256" key="7">
    <source>
        <dbReference type="ARBA" id="ARBA00023186"/>
    </source>
</evidence>
<dbReference type="InterPro" id="IPR019805">
    <property type="entry name" value="Heat_shock_protein_90_CS"/>
</dbReference>
<evidence type="ECO:0000256" key="4">
    <source>
        <dbReference type="ARBA" id="ARBA00022741"/>
    </source>
</evidence>
<evidence type="ECO:0000313" key="16">
    <source>
        <dbReference type="Proteomes" id="UP000035579"/>
    </source>
</evidence>
<evidence type="ECO:0000256" key="11">
    <source>
        <dbReference type="PIRSR" id="PIRSR002583-1"/>
    </source>
</evidence>
<dbReference type="InterPro" id="IPR037196">
    <property type="entry name" value="HSP90_C"/>
</dbReference>
<dbReference type="SUPFAM" id="SSF55874">
    <property type="entry name" value="ATPase domain of HSP90 chaperone/DNA topoisomerase II/histidine kinase"/>
    <property type="match status" value="1"/>
</dbReference>
<feature type="region of interest" description="Disordered" evidence="12">
    <location>
        <begin position="633"/>
        <end position="676"/>
    </location>
</feature>
<keyword evidence="3 10" id="KW-0963">Cytoplasm</keyword>
<name>A0AAC8QFF2_9BACT</name>
<keyword evidence="4 10" id="KW-0547">Nucleotide-binding</keyword>
<dbReference type="EMBL" id="QUMU01000005">
    <property type="protein sequence ID" value="REG31901.1"/>
    <property type="molecule type" value="Genomic_DNA"/>
</dbReference>
<reference evidence="14 16" key="1">
    <citation type="submission" date="2015-05" db="EMBL/GenBank/DDBJ databases">
        <title>Genome assembly of Archangium gephyra DSM 2261.</title>
        <authorList>
            <person name="Sharma G."/>
            <person name="Subramanian S."/>
        </authorList>
    </citation>
    <scope>NUCLEOTIDE SEQUENCE [LARGE SCALE GENOMIC DNA]</scope>
    <source>
        <strain evidence="14 16">DSM 2261</strain>
    </source>
</reference>
<dbReference type="Gene3D" id="3.30.230.80">
    <property type="match status" value="1"/>
</dbReference>
<dbReference type="FunFam" id="3.30.565.10:FF:000009">
    <property type="entry name" value="Molecular chaperone HtpG"/>
    <property type="match status" value="1"/>
</dbReference>
<dbReference type="RefSeq" id="WP_075336056.1">
    <property type="nucleotide sequence ID" value="NZ_CP011509.1"/>
</dbReference>
<dbReference type="SUPFAM" id="SSF110942">
    <property type="entry name" value="HSP90 C-terminal domain"/>
    <property type="match status" value="1"/>
</dbReference>
<dbReference type="Gene3D" id="1.20.120.790">
    <property type="entry name" value="Heat shock protein 90, C-terminal domain"/>
    <property type="match status" value="1"/>
</dbReference>
<keyword evidence="5 10" id="KW-0067">ATP-binding</keyword>
<sequence length="676" mass="76566">MSVDTQRETHKFQAEINQLLNLVINSLYSHKEIFLRELVSNASDALDKLRFRSVTEPELLEGASELEIRLIPDAEKGTLTIEDTGIGMTRDELVKNLGTIAHSGSREFLELVAQRGQKDVNLIGQFGVGFYSAYLVADHVEVVSRAAGKDPQAWKWASDAKGSFTVEPAERATRGTSITLHLKADQKEFLDEWRLRSLVTQYSDYVNHPIKLQVQKTTGEGEAQKTETKLEVVNKASALWQRSKSEITDEQYQEFYKHLTHDWEVPLAWTHFRTEGNQVFTGLLFLPKNPPFDLNTPQQRGVRLFVKRVLIMDRCEEMLPQWLRFVRGVVDSDDLPLNVSRELLQDSAVVQAIRKHVTKKTLDMLEKLAKDKPEDYRTFWKSFGTVLKEGLAVDTEYREKLGALVRYESSREEGLTSLADYVSRMKEGQKAIYYVFGESRKAVVDSPHLEALKKRGYEVLYMTDPVDEWATQGLREFQDKPLVSAMHADLKLEETEEEKREKEQRAKGLGPLAERMKDVLKEHVREVRVSDRLTDSPCCLVVPEGGSHAFVERLLRERGRSVPRVKRILEVNPSHPIVEHLKALQEKEPESPQVTEWVELLYDQALLTEGSSVEDPNRFARRMTALMTQLAAHSPVKGTHTPAGAVAAGPETPTSEPKPTEGAAVAAGPETPVRPN</sequence>
<reference evidence="15 17" key="2">
    <citation type="submission" date="2018-08" db="EMBL/GenBank/DDBJ databases">
        <title>Genomic Encyclopedia of Archaeal and Bacterial Type Strains, Phase II (KMG-II): from individual species to whole genera.</title>
        <authorList>
            <person name="Goeker M."/>
        </authorList>
    </citation>
    <scope>NUCLEOTIDE SEQUENCE [LARGE SCALE GENOMIC DNA]</scope>
    <source>
        <strain evidence="15 17">DSM 2261</strain>
    </source>
</reference>
<comment type="similarity">
    <text evidence="2 10">Belongs to the heat shock protein 90 family.</text>
</comment>
<evidence type="ECO:0000256" key="1">
    <source>
        <dbReference type="ARBA" id="ARBA00004496"/>
    </source>
</evidence>
<dbReference type="AlphaFoldDB" id="A0AAC8QFF2"/>
<evidence type="ECO:0000256" key="3">
    <source>
        <dbReference type="ARBA" id="ARBA00022490"/>
    </source>
</evidence>
<dbReference type="InterPro" id="IPR020575">
    <property type="entry name" value="Hsp90_N"/>
</dbReference>
<dbReference type="GO" id="GO:0005524">
    <property type="term" value="F:ATP binding"/>
    <property type="evidence" value="ECO:0007669"/>
    <property type="project" value="UniProtKB-UniRule"/>
</dbReference>
<dbReference type="Gene3D" id="3.40.50.11260">
    <property type="match status" value="1"/>
</dbReference>
<dbReference type="PRINTS" id="PR00775">
    <property type="entry name" value="HEATSHOCK90"/>
</dbReference>
<dbReference type="GO" id="GO:0140662">
    <property type="term" value="F:ATP-dependent protein folding chaperone"/>
    <property type="evidence" value="ECO:0007669"/>
    <property type="project" value="InterPro"/>
</dbReference>
<dbReference type="PIRSF" id="PIRSF002583">
    <property type="entry name" value="Hsp90"/>
    <property type="match status" value="1"/>
</dbReference>
<comment type="subcellular location">
    <subcellularLocation>
        <location evidence="1 10">Cytoplasm</location>
    </subcellularLocation>
</comment>
<evidence type="ECO:0000256" key="10">
    <source>
        <dbReference type="HAMAP-Rule" id="MF_00505"/>
    </source>
</evidence>
<protein>
    <recommendedName>
        <fullName evidence="9 10">Chaperone protein HtpG</fullName>
    </recommendedName>
    <alternativeName>
        <fullName evidence="10">Heat shock protein HtpG</fullName>
    </alternativeName>
    <alternativeName>
        <fullName evidence="10">High temperature protein G</fullName>
    </alternativeName>
</protein>
<keyword evidence="7 10" id="KW-0143">Chaperone</keyword>
<gene>
    <name evidence="10" type="primary">htpG</name>
    <name evidence="14" type="ORF">AA314_08428</name>
    <name evidence="15" type="ORF">ATI61_105228</name>
</gene>
<evidence type="ECO:0000256" key="6">
    <source>
        <dbReference type="ARBA" id="ARBA00023016"/>
    </source>
</evidence>
<feature type="region of interest" description="A; substrate-binding" evidence="10">
    <location>
        <begin position="1"/>
        <end position="341"/>
    </location>
</feature>
<dbReference type="Proteomes" id="UP000256345">
    <property type="component" value="Unassembled WGS sequence"/>
</dbReference>
<feature type="binding site" evidence="11">
    <location>
        <position position="96"/>
    </location>
    <ligand>
        <name>ATP</name>
        <dbReference type="ChEBI" id="CHEBI:30616"/>
    </ligand>
</feature>
<feature type="binding site" evidence="11">
    <location>
        <begin position="125"/>
        <end position="130"/>
    </location>
    <ligand>
        <name>ATP</name>
        <dbReference type="ChEBI" id="CHEBI:30616"/>
    </ligand>
</feature>
<dbReference type="PANTHER" id="PTHR11528">
    <property type="entry name" value="HEAT SHOCK PROTEIN 90 FAMILY MEMBER"/>
    <property type="match status" value="1"/>
</dbReference>
<evidence type="ECO:0000259" key="13">
    <source>
        <dbReference type="SMART" id="SM00387"/>
    </source>
</evidence>
<feature type="binding site" evidence="11">
    <location>
        <position position="176"/>
    </location>
    <ligand>
        <name>ATP</name>
        <dbReference type="ChEBI" id="CHEBI:30616"/>
    </ligand>
</feature>
<dbReference type="EMBL" id="CP011509">
    <property type="protein sequence ID" value="AKJ06802.1"/>
    <property type="molecule type" value="Genomic_DNA"/>
</dbReference>
<comment type="function">
    <text evidence="8 10">Molecular chaperone. Has ATPase activity.</text>
</comment>
<dbReference type="InterPro" id="IPR036890">
    <property type="entry name" value="HATPase_C_sf"/>
</dbReference>
<feature type="binding site" evidence="11">
    <location>
        <begin position="103"/>
        <end position="104"/>
    </location>
    <ligand>
        <name>ATP</name>
        <dbReference type="ChEBI" id="CHEBI:30616"/>
    </ligand>
</feature>
<dbReference type="GO" id="GO:0005737">
    <property type="term" value="C:cytoplasm"/>
    <property type="evidence" value="ECO:0007669"/>
    <property type="project" value="UniProtKB-SubCell"/>
</dbReference>
<feature type="binding site" evidence="11">
    <location>
        <position position="88"/>
    </location>
    <ligand>
        <name>ATP</name>
        <dbReference type="ChEBI" id="CHEBI:30616"/>
    </ligand>
</feature>
<dbReference type="FunFam" id="3.30.230.80:FF:000002">
    <property type="entry name" value="Molecular chaperone HtpG"/>
    <property type="match status" value="1"/>
</dbReference>
<dbReference type="SUPFAM" id="SSF54211">
    <property type="entry name" value="Ribosomal protein S5 domain 2-like"/>
    <property type="match status" value="1"/>
</dbReference>